<dbReference type="Proteomes" id="UP000319859">
    <property type="component" value="Unassembled WGS sequence"/>
</dbReference>
<evidence type="ECO:0000259" key="3">
    <source>
        <dbReference type="PROSITE" id="PS51782"/>
    </source>
</evidence>
<feature type="compositionally biased region" description="Low complexity" evidence="2">
    <location>
        <begin position="204"/>
        <end position="216"/>
    </location>
</feature>
<dbReference type="PANTHER" id="PTHR21666">
    <property type="entry name" value="PEPTIDASE-RELATED"/>
    <property type="match status" value="1"/>
</dbReference>
<dbReference type="SUPFAM" id="SSF51261">
    <property type="entry name" value="Duplicated hybrid motif"/>
    <property type="match status" value="1"/>
</dbReference>
<comment type="caution">
    <text evidence="4">The sequence shown here is derived from an EMBL/GenBank/DDBJ whole genome shotgun (WGS) entry which is preliminary data.</text>
</comment>
<accession>A0A560FNT1</accession>
<dbReference type="Pfam" id="PF01476">
    <property type="entry name" value="LysM"/>
    <property type="match status" value="2"/>
</dbReference>
<gene>
    <name evidence="4" type="ORF">FBZ89_10218</name>
</gene>
<name>A0A560FNT1_9PROT</name>
<dbReference type="InterPro" id="IPR011055">
    <property type="entry name" value="Dup_hybrid_motif"/>
</dbReference>
<dbReference type="InterPro" id="IPR018392">
    <property type="entry name" value="LysM"/>
</dbReference>
<feature type="region of interest" description="Disordered" evidence="2">
    <location>
        <begin position="169"/>
        <end position="337"/>
    </location>
</feature>
<protein>
    <submittedName>
        <fullName evidence="4">Murein DD-endopeptidase MepM/ murein hydrolase activator NlpD</fullName>
    </submittedName>
</protein>
<feature type="compositionally biased region" description="Low complexity" evidence="2">
    <location>
        <begin position="287"/>
        <end position="312"/>
    </location>
</feature>
<dbReference type="SUPFAM" id="SSF54106">
    <property type="entry name" value="LysM domain"/>
    <property type="match status" value="2"/>
</dbReference>
<evidence type="ECO:0000256" key="1">
    <source>
        <dbReference type="ARBA" id="ARBA00038420"/>
    </source>
</evidence>
<feature type="compositionally biased region" description="Low complexity" evidence="2">
    <location>
        <begin position="234"/>
        <end position="280"/>
    </location>
</feature>
<organism evidence="4 5">
    <name type="scientific">Nitrospirillum amazonense</name>
    <dbReference type="NCBI Taxonomy" id="28077"/>
    <lineage>
        <taxon>Bacteria</taxon>
        <taxon>Pseudomonadati</taxon>
        <taxon>Pseudomonadota</taxon>
        <taxon>Alphaproteobacteria</taxon>
        <taxon>Rhodospirillales</taxon>
        <taxon>Azospirillaceae</taxon>
        <taxon>Nitrospirillum</taxon>
    </lineage>
</organism>
<proteinExistence type="inferred from homology"/>
<feature type="compositionally biased region" description="Pro residues" evidence="2">
    <location>
        <begin position="313"/>
        <end position="332"/>
    </location>
</feature>
<dbReference type="Gene3D" id="2.70.70.10">
    <property type="entry name" value="Glucose Permease (Domain IIA)"/>
    <property type="match status" value="1"/>
</dbReference>
<feature type="domain" description="LysM" evidence="3">
    <location>
        <begin position="74"/>
        <end position="118"/>
    </location>
</feature>
<dbReference type="PROSITE" id="PS51782">
    <property type="entry name" value="LYSM"/>
    <property type="match status" value="2"/>
</dbReference>
<dbReference type="AlphaFoldDB" id="A0A560FNT1"/>
<dbReference type="GO" id="GO:0004222">
    <property type="term" value="F:metalloendopeptidase activity"/>
    <property type="evidence" value="ECO:0007669"/>
    <property type="project" value="TreeGrafter"/>
</dbReference>
<reference evidence="4 5" key="1">
    <citation type="submission" date="2019-06" db="EMBL/GenBank/DDBJ databases">
        <title>Genomic Encyclopedia of Type Strains, Phase IV (KMG-V): Genome sequencing to study the core and pangenomes of soil and plant-associated prokaryotes.</title>
        <authorList>
            <person name="Whitman W."/>
        </authorList>
    </citation>
    <scope>NUCLEOTIDE SEQUENCE [LARGE SCALE GENOMIC DNA]</scope>
    <source>
        <strain evidence="4 5">BR 11880</strain>
    </source>
</reference>
<evidence type="ECO:0000313" key="5">
    <source>
        <dbReference type="Proteomes" id="UP000319859"/>
    </source>
</evidence>
<feature type="domain" description="LysM" evidence="3">
    <location>
        <begin position="122"/>
        <end position="166"/>
    </location>
</feature>
<dbReference type="Pfam" id="PF01551">
    <property type="entry name" value="Peptidase_M23"/>
    <property type="match status" value="1"/>
</dbReference>
<dbReference type="PANTHER" id="PTHR21666:SF263">
    <property type="entry name" value="MUREIN HYDROLASE ACTIVATOR NLPD"/>
    <property type="match status" value="1"/>
</dbReference>
<dbReference type="SMART" id="SM00257">
    <property type="entry name" value="LysM"/>
    <property type="match status" value="2"/>
</dbReference>
<dbReference type="Gene3D" id="3.10.350.10">
    <property type="entry name" value="LysM domain"/>
    <property type="match status" value="2"/>
</dbReference>
<evidence type="ECO:0000256" key="2">
    <source>
        <dbReference type="SAM" id="MobiDB-lite"/>
    </source>
</evidence>
<dbReference type="InterPro" id="IPR016047">
    <property type="entry name" value="M23ase_b-sheet_dom"/>
</dbReference>
<dbReference type="InterPro" id="IPR050570">
    <property type="entry name" value="Cell_wall_metabolism_enzyme"/>
</dbReference>
<keyword evidence="4" id="KW-0378">Hydrolase</keyword>
<dbReference type="EMBL" id="VITN01000002">
    <property type="protein sequence ID" value="TWB23265.1"/>
    <property type="molecule type" value="Genomic_DNA"/>
</dbReference>
<comment type="similarity">
    <text evidence="1">Belongs to the E.coli NlpD/Haemophilus LppB family.</text>
</comment>
<dbReference type="CDD" id="cd12797">
    <property type="entry name" value="M23_peptidase"/>
    <property type="match status" value="1"/>
</dbReference>
<dbReference type="CDD" id="cd00118">
    <property type="entry name" value="LysM"/>
    <property type="match status" value="2"/>
</dbReference>
<sequence>MPFLERQSAMALKTFHRTTGAAALPTMPLDTASGLSRLLMHGALAGALAFGLSACAGRSEPPAPVVTPPPTPANVIFVSKGETIYDVAKRYNIPLRDLIDENRLQPPYTVTAGQRLVVPTPHTYLIKPGDTLYGIARTFNIDSSELARLNSLAPPYLLRVGQTLNLPHAGPAPAWTPPGGAPTVAEAPPPATAPRPGVTSAGRAPVSVAPAPQVSAAPPPVTVAPRRTVESQELAAPSASAPAAASLPTGTTGAAIPPGATAAPAARWAPVTPGSSSEPTSGPPSGAPAISSAPTTRTPGSATPPAVVAAGPSVPPPSAVPTAPAPDAPAPAPKGGARFLWPVTGQVISTHGAKPGGQYNDGINIAAPTGTPVVAADAGVVKYAGNQLRGFGNLVLIQHADGMVTAYAQLDQIMVDANAKVARGQRIGTVGATGNVTSPQLHFEVRQGNKVLDPMDVLDPGKGVR</sequence>
<evidence type="ECO:0000313" key="4">
    <source>
        <dbReference type="EMBL" id="TWB23265.1"/>
    </source>
</evidence>
<dbReference type="InterPro" id="IPR036779">
    <property type="entry name" value="LysM_dom_sf"/>
</dbReference>